<feature type="transmembrane region" description="Helical" evidence="6">
    <location>
        <begin position="154"/>
        <end position="177"/>
    </location>
</feature>
<dbReference type="InterPro" id="IPR036259">
    <property type="entry name" value="MFS_trans_sf"/>
</dbReference>
<dbReference type="PANTHER" id="PTHR43791:SF6">
    <property type="entry name" value="TRANSPORTER, PUTATIVE (AFU_ORTHOLOGUE AFUA_1G16690)-RELATED"/>
    <property type="match status" value="1"/>
</dbReference>
<dbReference type="PROSITE" id="PS50850">
    <property type="entry name" value="MFS"/>
    <property type="match status" value="1"/>
</dbReference>
<proteinExistence type="predicted"/>
<feature type="transmembrane region" description="Helical" evidence="6">
    <location>
        <begin position="59"/>
        <end position="76"/>
    </location>
</feature>
<keyword evidence="4 6" id="KW-1133">Transmembrane helix</keyword>
<keyword evidence="9" id="KW-1185">Reference proteome</keyword>
<accession>A0A8H6YX43</accession>
<evidence type="ECO:0000313" key="8">
    <source>
        <dbReference type="EMBL" id="KAF7365916.1"/>
    </source>
</evidence>
<gene>
    <name evidence="8" type="ORF">MVEN_00466800</name>
</gene>
<feature type="domain" description="Major facilitator superfamily (MFS) profile" evidence="7">
    <location>
        <begin position="63"/>
        <end position="511"/>
    </location>
</feature>
<protein>
    <submittedName>
        <fullName evidence="8">Tartrate transporter</fullName>
    </submittedName>
</protein>
<dbReference type="EMBL" id="JACAZI010000003">
    <property type="protein sequence ID" value="KAF7365916.1"/>
    <property type="molecule type" value="Genomic_DNA"/>
</dbReference>
<dbReference type="SUPFAM" id="SSF103473">
    <property type="entry name" value="MFS general substrate transporter"/>
    <property type="match status" value="2"/>
</dbReference>
<evidence type="ECO:0000256" key="5">
    <source>
        <dbReference type="ARBA" id="ARBA00023136"/>
    </source>
</evidence>
<dbReference type="InterPro" id="IPR011701">
    <property type="entry name" value="MFS"/>
</dbReference>
<dbReference type="Proteomes" id="UP000620124">
    <property type="component" value="Unassembled WGS sequence"/>
</dbReference>
<dbReference type="PANTHER" id="PTHR43791">
    <property type="entry name" value="PERMEASE-RELATED"/>
    <property type="match status" value="1"/>
</dbReference>
<feature type="transmembrane region" description="Helical" evidence="6">
    <location>
        <begin position="399"/>
        <end position="419"/>
    </location>
</feature>
<evidence type="ECO:0000256" key="4">
    <source>
        <dbReference type="ARBA" id="ARBA00022989"/>
    </source>
</evidence>
<evidence type="ECO:0000259" key="7">
    <source>
        <dbReference type="PROSITE" id="PS50850"/>
    </source>
</evidence>
<keyword evidence="3 6" id="KW-0812">Transmembrane</keyword>
<feature type="transmembrane region" description="Helical" evidence="6">
    <location>
        <begin position="364"/>
        <end position="387"/>
    </location>
</feature>
<organism evidence="8 9">
    <name type="scientific">Mycena venus</name>
    <dbReference type="NCBI Taxonomy" id="2733690"/>
    <lineage>
        <taxon>Eukaryota</taxon>
        <taxon>Fungi</taxon>
        <taxon>Dikarya</taxon>
        <taxon>Basidiomycota</taxon>
        <taxon>Agaricomycotina</taxon>
        <taxon>Agaricomycetes</taxon>
        <taxon>Agaricomycetidae</taxon>
        <taxon>Agaricales</taxon>
        <taxon>Marasmiineae</taxon>
        <taxon>Mycenaceae</taxon>
        <taxon>Mycena</taxon>
    </lineage>
</organism>
<reference evidence="8" key="1">
    <citation type="submission" date="2020-05" db="EMBL/GenBank/DDBJ databases">
        <title>Mycena genomes resolve the evolution of fungal bioluminescence.</title>
        <authorList>
            <person name="Tsai I.J."/>
        </authorList>
    </citation>
    <scope>NUCLEOTIDE SEQUENCE</scope>
    <source>
        <strain evidence="8">CCC161011</strain>
    </source>
</reference>
<evidence type="ECO:0000256" key="1">
    <source>
        <dbReference type="ARBA" id="ARBA00004141"/>
    </source>
</evidence>
<evidence type="ECO:0000256" key="2">
    <source>
        <dbReference type="ARBA" id="ARBA00022448"/>
    </source>
</evidence>
<keyword evidence="5 6" id="KW-0472">Membrane</keyword>
<evidence type="ECO:0000313" key="9">
    <source>
        <dbReference type="Proteomes" id="UP000620124"/>
    </source>
</evidence>
<dbReference type="InterPro" id="IPR020846">
    <property type="entry name" value="MFS_dom"/>
</dbReference>
<comment type="subcellular location">
    <subcellularLocation>
        <location evidence="1">Membrane</location>
        <topology evidence="1">Multi-pass membrane protein</topology>
    </subcellularLocation>
</comment>
<keyword evidence="2" id="KW-0813">Transport</keyword>
<feature type="transmembrane region" description="Helical" evidence="6">
    <location>
        <begin position="488"/>
        <end position="508"/>
    </location>
</feature>
<feature type="transmembrane region" description="Helical" evidence="6">
    <location>
        <begin position="332"/>
        <end position="352"/>
    </location>
</feature>
<dbReference type="OrthoDB" id="2985014at2759"/>
<dbReference type="Gene3D" id="1.20.1250.20">
    <property type="entry name" value="MFS general substrate transporter like domains"/>
    <property type="match status" value="1"/>
</dbReference>
<sequence>MSLRRALSTMSKENESEKGDVVMIERAGEADPSRAELDGLPEIGTPERILAERKLVRKLNFRLLPTIFLIYIMNYIDRNGITTARLKGLEQDLGLSDLQYSVVLSILFVSYCPAQIPSNMILNWISRPSWYIGVCVMGWGLTSLLTGVTKNYGGIMACRVFIGLPEAAFYPGAIYLLSRWYTKKAREPPLIITDGHQRMTDSAGISFSLGDIVHRLPSLQRIRRCYSSLPESSQTWKACVGFGLGDGTVSIHTVYCVNIDCRLFFIEGAITITVGIFTLWALPDYPNNTRWIVGDERRLAQARLAEDAGEADQDNENDTPLAGLKMALTDPLILAFAVMNAAQLLGLSFINFCESLATTLGFNTTISLLLAAPPWLIASLVTGANAWHADKTGERFFHVAGWWWPVMVGFIISLCTANVGARYFSMFLMAIGYAGVSMTAVWVSNVIPRPPAKRAAAIGVVNGIGNLGNLMGSYTWKAAWGPEYHQSMIISLCSLALSSVMAVGKFNLHSKFRRLSGNFSGIRRHLVRKNKQLDEDKRVAMQDADEIRVKEAAILEGITFEQAMERRKGFRYLA</sequence>
<feature type="transmembrane region" description="Helical" evidence="6">
    <location>
        <begin position="425"/>
        <end position="443"/>
    </location>
</feature>
<dbReference type="GO" id="GO:0022857">
    <property type="term" value="F:transmembrane transporter activity"/>
    <property type="evidence" value="ECO:0007669"/>
    <property type="project" value="InterPro"/>
</dbReference>
<dbReference type="GO" id="GO:0016020">
    <property type="term" value="C:membrane"/>
    <property type="evidence" value="ECO:0007669"/>
    <property type="project" value="UniProtKB-SubCell"/>
</dbReference>
<feature type="transmembrane region" description="Helical" evidence="6">
    <location>
        <begin position="128"/>
        <end position="148"/>
    </location>
</feature>
<name>A0A8H6YX43_9AGAR</name>
<evidence type="ECO:0000256" key="3">
    <source>
        <dbReference type="ARBA" id="ARBA00022692"/>
    </source>
</evidence>
<dbReference type="FunFam" id="1.20.1250.20:FF:000013">
    <property type="entry name" value="MFS general substrate transporter"/>
    <property type="match status" value="1"/>
</dbReference>
<dbReference type="Pfam" id="PF07690">
    <property type="entry name" value="MFS_1"/>
    <property type="match status" value="2"/>
</dbReference>
<dbReference type="AlphaFoldDB" id="A0A8H6YX43"/>
<comment type="caution">
    <text evidence="8">The sequence shown here is derived from an EMBL/GenBank/DDBJ whole genome shotgun (WGS) entry which is preliminary data.</text>
</comment>
<feature type="transmembrane region" description="Helical" evidence="6">
    <location>
        <begin position="98"/>
        <end position="116"/>
    </location>
</feature>
<evidence type="ECO:0000256" key="6">
    <source>
        <dbReference type="SAM" id="Phobius"/>
    </source>
</evidence>